<dbReference type="Gene3D" id="1.25.10.10">
    <property type="entry name" value="Leucine-rich Repeat Variant"/>
    <property type="match status" value="1"/>
</dbReference>
<dbReference type="EMBL" id="WHYR01000009">
    <property type="protein sequence ID" value="MQL51610.1"/>
    <property type="molecule type" value="Genomic_DNA"/>
</dbReference>
<dbReference type="SMART" id="SM00567">
    <property type="entry name" value="EZ_HEAT"/>
    <property type="match status" value="3"/>
</dbReference>
<proteinExistence type="predicted"/>
<dbReference type="GO" id="GO:0016491">
    <property type="term" value="F:oxidoreductase activity"/>
    <property type="evidence" value="ECO:0007669"/>
    <property type="project" value="TreeGrafter"/>
</dbReference>
<organism evidence="1 2">
    <name type="scientific">Desulfofundulus thermobenzoicus</name>
    <dbReference type="NCBI Taxonomy" id="29376"/>
    <lineage>
        <taxon>Bacteria</taxon>
        <taxon>Bacillati</taxon>
        <taxon>Bacillota</taxon>
        <taxon>Clostridia</taxon>
        <taxon>Eubacteriales</taxon>
        <taxon>Peptococcaceae</taxon>
        <taxon>Desulfofundulus</taxon>
    </lineage>
</organism>
<evidence type="ECO:0008006" key="3">
    <source>
        <dbReference type="Google" id="ProtNLM"/>
    </source>
</evidence>
<evidence type="ECO:0000313" key="1">
    <source>
        <dbReference type="EMBL" id="MQL51610.1"/>
    </source>
</evidence>
<dbReference type="InterPro" id="IPR004155">
    <property type="entry name" value="PBS_lyase_HEAT"/>
</dbReference>
<gene>
    <name evidence="1" type="ORF">GFC01_04905</name>
</gene>
<evidence type="ECO:0000313" key="2">
    <source>
        <dbReference type="Proteomes" id="UP000441717"/>
    </source>
</evidence>
<comment type="caution">
    <text evidence="1">The sequence shown here is derived from an EMBL/GenBank/DDBJ whole genome shotgun (WGS) entry which is preliminary data.</text>
</comment>
<dbReference type="InterPro" id="IPR011989">
    <property type="entry name" value="ARM-like"/>
</dbReference>
<dbReference type="PANTHER" id="PTHR12697:SF5">
    <property type="entry name" value="DEOXYHYPUSINE HYDROXYLASE"/>
    <property type="match status" value="1"/>
</dbReference>
<dbReference type="AlphaFoldDB" id="A0A6N7INV3"/>
<name>A0A6N7INV3_9FIRM</name>
<dbReference type="Pfam" id="PF13646">
    <property type="entry name" value="HEAT_2"/>
    <property type="match status" value="1"/>
</dbReference>
<dbReference type="InterPro" id="IPR016024">
    <property type="entry name" value="ARM-type_fold"/>
</dbReference>
<reference evidence="1 2" key="1">
    <citation type="submission" date="2019-10" db="EMBL/GenBank/DDBJ databases">
        <title>Comparative genomics of sulfur disproportionating microorganisms.</title>
        <authorList>
            <person name="Ward L.M."/>
            <person name="Bertran E."/>
            <person name="Johnston D."/>
        </authorList>
    </citation>
    <scope>NUCLEOTIDE SEQUENCE [LARGE SCALE GENOMIC DNA]</scope>
    <source>
        <strain evidence="1 2">DSM 14055</strain>
    </source>
</reference>
<dbReference type="PANTHER" id="PTHR12697">
    <property type="entry name" value="PBS LYASE HEAT-LIKE PROTEIN"/>
    <property type="match status" value="1"/>
</dbReference>
<dbReference type="Proteomes" id="UP000441717">
    <property type="component" value="Unassembled WGS sequence"/>
</dbReference>
<accession>A0A6N7INV3</accession>
<keyword evidence="2" id="KW-1185">Reference proteome</keyword>
<dbReference type="RefSeq" id="WP_152945538.1">
    <property type="nucleotide sequence ID" value="NZ_WHYR01000009.1"/>
</dbReference>
<dbReference type="OrthoDB" id="2078907at2"/>
<sequence>MEPPDSYVKKLIASLKHEDPTIRRRSAWLLGKLQVKAAVFPLLQCLQDNDDDPYILADTARALGEIGDARATAQLVSLLHGSFLPARLAAAEALGKLGGDQAREALTSALADRNQVVRQAAGEALHELDFRKSILEAAGKRIID</sequence>
<dbReference type="SUPFAM" id="SSF48371">
    <property type="entry name" value="ARM repeat"/>
    <property type="match status" value="1"/>
</dbReference>
<protein>
    <recommendedName>
        <fullName evidence="3">HEAT repeat domain-containing protein</fullName>
    </recommendedName>
</protein>